<proteinExistence type="inferred from homology"/>
<dbReference type="Pfam" id="PF05653">
    <property type="entry name" value="Mg_trans_NIPA"/>
    <property type="match status" value="1"/>
</dbReference>
<evidence type="ECO:0000313" key="7">
    <source>
        <dbReference type="Ensembl" id="ENSTMTP00000009236.1"/>
    </source>
</evidence>
<reference evidence="7" key="1">
    <citation type="submission" date="2025-08" db="UniProtKB">
        <authorList>
            <consortium name="Ensembl"/>
        </authorList>
    </citation>
    <scope>IDENTIFICATION</scope>
</reference>
<comment type="subcellular location">
    <subcellularLocation>
        <location evidence="1">Membrane</location>
        <topology evidence="1">Multi-pass membrane protein</topology>
    </subcellularLocation>
</comment>
<dbReference type="InParanoid" id="A0A674IIH0"/>
<dbReference type="GO" id="GO:0015095">
    <property type="term" value="F:magnesium ion transmembrane transporter activity"/>
    <property type="evidence" value="ECO:0007669"/>
    <property type="project" value="InterPro"/>
</dbReference>
<keyword evidence="4 6" id="KW-1133">Transmembrane helix</keyword>
<keyword evidence="3 6" id="KW-0812">Transmembrane</keyword>
<dbReference type="GeneTree" id="ENSGT00940000159087"/>
<dbReference type="GO" id="GO:0016020">
    <property type="term" value="C:membrane"/>
    <property type="evidence" value="ECO:0007669"/>
    <property type="project" value="UniProtKB-SubCell"/>
</dbReference>
<dbReference type="Ensembl" id="ENSTMTT00000009549.1">
    <property type="protein sequence ID" value="ENSTMTP00000009236.1"/>
    <property type="gene ID" value="ENSTMTG00000006746.1"/>
</dbReference>
<evidence type="ECO:0000256" key="3">
    <source>
        <dbReference type="ARBA" id="ARBA00022692"/>
    </source>
</evidence>
<keyword evidence="8" id="KW-1185">Reference proteome</keyword>
<gene>
    <name evidence="7" type="primary">NIPAL4</name>
</gene>
<dbReference type="PANTHER" id="PTHR12570:SF7">
    <property type="entry name" value="MAGNESIUM TRANSPORTER NIPA4"/>
    <property type="match status" value="1"/>
</dbReference>
<feature type="transmembrane region" description="Helical" evidence="6">
    <location>
        <begin position="7"/>
        <end position="26"/>
    </location>
</feature>
<dbReference type="AlphaFoldDB" id="A0A674IIH0"/>
<protein>
    <submittedName>
        <fullName evidence="7">NIPA like domain containing 4</fullName>
    </submittedName>
</protein>
<evidence type="ECO:0000313" key="8">
    <source>
        <dbReference type="Proteomes" id="UP000472274"/>
    </source>
</evidence>
<feature type="transmembrane region" description="Helical" evidence="6">
    <location>
        <begin position="46"/>
        <end position="65"/>
    </location>
</feature>
<dbReference type="InterPro" id="IPR008521">
    <property type="entry name" value="Mg_trans_NIPA"/>
</dbReference>
<dbReference type="PANTHER" id="PTHR12570">
    <property type="match status" value="1"/>
</dbReference>
<organism evidence="7 8">
    <name type="scientific">Terrapene triunguis</name>
    <name type="common">Three-toed box turtle</name>
    <dbReference type="NCBI Taxonomy" id="2587831"/>
    <lineage>
        <taxon>Eukaryota</taxon>
        <taxon>Metazoa</taxon>
        <taxon>Chordata</taxon>
        <taxon>Craniata</taxon>
        <taxon>Vertebrata</taxon>
        <taxon>Euteleostomi</taxon>
        <taxon>Archelosauria</taxon>
        <taxon>Testudinata</taxon>
        <taxon>Testudines</taxon>
        <taxon>Cryptodira</taxon>
        <taxon>Durocryptodira</taxon>
        <taxon>Testudinoidea</taxon>
        <taxon>Emydidae</taxon>
        <taxon>Terrapene</taxon>
    </lineage>
</organism>
<evidence type="ECO:0000256" key="6">
    <source>
        <dbReference type="SAM" id="Phobius"/>
    </source>
</evidence>
<evidence type="ECO:0000256" key="2">
    <source>
        <dbReference type="ARBA" id="ARBA00007230"/>
    </source>
</evidence>
<evidence type="ECO:0000256" key="1">
    <source>
        <dbReference type="ARBA" id="ARBA00004141"/>
    </source>
</evidence>
<dbReference type="Proteomes" id="UP000472274">
    <property type="component" value="Unplaced"/>
</dbReference>
<evidence type="ECO:0000256" key="4">
    <source>
        <dbReference type="ARBA" id="ARBA00022989"/>
    </source>
</evidence>
<evidence type="ECO:0000256" key="5">
    <source>
        <dbReference type="ARBA" id="ARBA00023136"/>
    </source>
</evidence>
<keyword evidence="5 6" id="KW-0472">Membrane</keyword>
<comment type="similarity">
    <text evidence="2">Belongs to the NIPA family.</text>
</comment>
<feature type="transmembrane region" description="Helical" evidence="6">
    <location>
        <begin position="77"/>
        <end position="97"/>
    </location>
</feature>
<name>A0A674IIH0_9SAUR</name>
<sequence length="180" mass="19931">MLSLLRNILIYLTICSVIGAFSVSSVKGLGIAIKGFFDDQPVLQNPLTWILILTLVASVTTQINYLNKALDIFNTSLVFPIYYVLFTTIVITTSIILFKEWVAMSVVDIIGTVCGFLTIILGVFLLHAFKDMDINLGNLPHVLQNSDQAPTIKDDKNILIEVDNAGMIADDKPKVFMIYS</sequence>
<feature type="transmembrane region" description="Helical" evidence="6">
    <location>
        <begin position="109"/>
        <end position="129"/>
    </location>
</feature>
<accession>A0A674IIH0</accession>
<reference evidence="7" key="2">
    <citation type="submission" date="2025-09" db="UniProtKB">
        <authorList>
            <consortium name="Ensembl"/>
        </authorList>
    </citation>
    <scope>IDENTIFICATION</scope>
</reference>